<dbReference type="PROSITE" id="PS50914">
    <property type="entry name" value="BON"/>
    <property type="match status" value="1"/>
</dbReference>
<dbReference type="PIRSF" id="PIRSF036990">
    <property type="entry name" value="UCP036990_CBS_BON"/>
    <property type="match status" value="1"/>
</dbReference>
<name>A0A6H9YUQ2_9ACTN</name>
<dbReference type="EMBL" id="WBMT01000001">
    <property type="protein sequence ID" value="KAB2352251.1"/>
    <property type="molecule type" value="Genomic_DNA"/>
</dbReference>
<dbReference type="AlphaFoldDB" id="A0A6H9YUQ2"/>
<dbReference type="OrthoDB" id="3626971at2"/>
<dbReference type="PROSITE" id="PS51371">
    <property type="entry name" value="CBS"/>
    <property type="match status" value="2"/>
</dbReference>
<evidence type="ECO:0000313" key="6">
    <source>
        <dbReference type="Proteomes" id="UP000468735"/>
    </source>
</evidence>
<keyword evidence="6" id="KW-1185">Reference proteome</keyword>
<dbReference type="RefSeq" id="WP_151556882.1">
    <property type="nucleotide sequence ID" value="NZ_WBMT01000001.1"/>
</dbReference>
<protein>
    <submittedName>
        <fullName evidence="5">CBS domain-containing protein</fullName>
    </submittedName>
</protein>
<evidence type="ECO:0000256" key="2">
    <source>
        <dbReference type="PROSITE-ProRule" id="PRU00703"/>
    </source>
</evidence>
<evidence type="ECO:0000259" key="4">
    <source>
        <dbReference type="PROSITE" id="PS51371"/>
    </source>
</evidence>
<dbReference type="InterPro" id="IPR007055">
    <property type="entry name" value="BON_dom"/>
</dbReference>
<dbReference type="InterPro" id="IPR000644">
    <property type="entry name" value="CBS_dom"/>
</dbReference>
<feature type="domain" description="CBS" evidence="4">
    <location>
        <begin position="10"/>
        <end position="72"/>
    </location>
</feature>
<evidence type="ECO:0000259" key="3">
    <source>
        <dbReference type="PROSITE" id="PS50914"/>
    </source>
</evidence>
<reference evidence="5 6" key="1">
    <citation type="submission" date="2019-09" db="EMBL/GenBank/DDBJ databases">
        <title>Actinomadura physcomitrii sp. nov., a novel actinomycete isolated from moss [Physcomitrium sphaericum (Ludw) Fuernr].</title>
        <authorList>
            <person name="Zhuang X."/>
            <person name="Liu C."/>
        </authorList>
    </citation>
    <scope>NUCLEOTIDE SEQUENCE [LARGE SCALE GENOMIC DNA]</scope>
    <source>
        <strain evidence="5 6">HMC1</strain>
    </source>
</reference>
<dbReference type="Pfam" id="PF00571">
    <property type="entry name" value="CBS"/>
    <property type="match status" value="2"/>
</dbReference>
<keyword evidence="1 2" id="KW-0129">CBS domain</keyword>
<dbReference type="SUPFAM" id="SSF54631">
    <property type="entry name" value="CBS-domain pair"/>
    <property type="match status" value="1"/>
</dbReference>
<evidence type="ECO:0000256" key="1">
    <source>
        <dbReference type="ARBA" id="ARBA00023122"/>
    </source>
</evidence>
<sequence length="227" mass="25086">MERRKVGDVMTRDVISVPEDTLFVEIVETLAENRISAVPVVGEHNEVLGIVTEADLLRKEEFSDRGAGTRPLLESPRHRRARAKATATDARSAMSTPAVVVTPDTTVAAASRRMAKRGFKHLPVVDDQGRLDGIVSRADLLRVFLRSDDDIRDEIIREVLVDRLWQVPSRIQVRVNAGVVSLTGRVELKSMIPMLIRLTAGTEGVVDVVARLGYEKDDTRPGPYAEA</sequence>
<gene>
    <name evidence="5" type="ORF">F8566_00650</name>
</gene>
<comment type="caution">
    <text evidence="5">The sequence shown here is derived from an EMBL/GenBank/DDBJ whole genome shotgun (WGS) entry which is preliminary data.</text>
</comment>
<dbReference type="Proteomes" id="UP000468735">
    <property type="component" value="Unassembled WGS sequence"/>
</dbReference>
<organism evidence="5 6">
    <name type="scientific">Actinomadura rudentiformis</name>
    <dbReference type="NCBI Taxonomy" id="359158"/>
    <lineage>
        <taxon>Bacteria</taxon>
        <taxon>Bacillati</taxon>
        <taxon>Actinomycetota</taxon>
        <taxon>Actinomycetes</taxon>
        <taxon>Streptosporangiales</taxon>
        <taxon>Thermomonosporaceae</taxon>
        <taxon>Actinomadura</taxon>
    </lineage>
</organism>
<accession>A0A6H9YUQ2</accession>
<dbReference type="InterPro" id="IPR017080">
    <property type="entry name" value="UCP036990_CBS_BON"/>
</dbReference>
<dbReference type="InterPro" id="IPR046342">
    <property type="entry name" value="CBS_dom_sf"/>
</dbReference>
<dbReference type="InterPro" id="IPR051257">
    <property type="entry name" value="Diverse_CBS-Domain"/>
</dbReference>
<dbReference type="CDD" id="cd04586">
    <property type="entry name" value="CBS_pair_BON_assoc"/>
    <property type="match status" value="1"/>
</dbReference>
<evidence type="ECO:0000313" key="5">
    <source>
        <dbReference type="EMBL" id="KAB2352251.1"/>
    </source>
</evidence>
<feature type="domain" description="BON" evidence="3">
    <location>
        <begin position="147"/>
        <end position="216"/>
    </location>
</feature>
<proteinExistence type="predicted"/>
<dbReference type="SMART" id="SM00116">
    <property type="entry name" value="CBS"/>
    <property type="match status" value="2"/>
</dbReference>
<dbReference type="Gene3D" id="3.10.580.10">
    <property type="entry name" value="CBS-domain"/>
    <property type="match status" value="1"/>
</dbReference>
<dbReference type="Pfam" id="PF04972">
    <property type="entry name" value="BON"/>
    <property type="match status" value="1"/>
</dbReference>
<dbReference type="PANTHER" id="PTHR43080:SF29">
    <property type="entry name" value="OS02G0818000 PROTEIN"/>
    <property type="match status" value="1"/>
</dbReference>
<feature type="domain" description="CBS" evidence="4">
    <location>
        <begin position="94"/>
        <end position="151"/>
    </location>
</feature>
<dbReference type="PANTHER" id="PTHR43080">
    <property type="entry name" value="CBS DOMAIN-CONTAINING PROTEIN CBSX3, MITOCHONDRIAL"/>
    <property type="match status" value="1"/>
</dbReference>